<dbReference type="InterPro" id="IPR023214">
    <property type="entry name" value="HAD_sf"/>
</dbReference>
<accession>A0A2Z4AM61</accession>
<evidence type="ECO:0000256" key="5">
    <source>
        <dbReference type="ARBA" id="ARBA00023277"/>
    </source>
</evidence>
<evidence type="ECO:0000256" key="8">
    <source>
        <dbReference type="PIRSR" id="PIRSR004682-1"/>
    </source>
</evidence>
<dbReference type="InterPro" id="IPR006543">
    <property type="entry name" value="Histidinol-phos"/>
</dbReference>
<evidence type="ECO:0000313" key="11">
    <source>
        <dbReference type="EMBL" id="AWT60170.1"/>
    </source>
</evidence>
<evidence type="ECO:0000256" key="10">
    <source>
        <dbReference type="PIRSR" id="PIRSR004682-4"/>
    </source>
</evidence>
<dbReference type="GO" id="GO:0005975">
    <property type="term" value="P:carbohydrate metabolic process"/>
    <property type="evidence" value="ECO:0007669"/>
    <property type="project" value="InterPro"/>
</dbReference>
<dbReference type="KEGG" id="mtar:DF168_01372"/>
<feature type="binding site" evidence="10">
    <location>
        <position position="16"/>
    </location>
    <ligand>
        <name>Mg(2+)</name>
        <dbReference type="ChEBI" id="CHEBI:18420"/>
    </ligand>
</feature>
<dbReference type="GO" id="GO:0005737">
    <property type="term" value="C:cytoplasm"/>
    <property type="evidence" value="ECO:0007669"/>
    <property type="project" value="UniProtKB-SubCell"/>
</dbReference>
<dbReference type="EMBL" id="CP029803">
    <property type="protein sequence ID" value="AWT60170.1"/>
    <property type="molecule type" value="Genomic_DNA"/>
</dbReference>
<keyword evidence="10" id="KW-0460">Magnesium</keyword>
<dbReference type="Gene3D" id="3.40.50.1000">
    <property type="entry name" value="HAD superfamily/HAD-like"/>
    <property type="match status" value="1"/>
</dbReference>
<proteinExistence type="inferred from homology"/>
<protein>
    <recommendedName>
        <fullName evidence="6 7">D,D-heptose 1,7-bisphosphate phosphatase</fullName>
        <ecNumber evidence="7">3.1.3.-</ecNumber>
    </recommendedName>
</protein>
<evidence type="ECO:0000256" key="9">
    <source>
        <dbReference type="PIRSR" id="PIRSR004682-3"/>
    </source>
</evidence>
<comment type="subcellular location">
    <subcellularLocation>
        <location evidence="1 7">Cytoplasm</location>
    </subcellularLocation>
</comment>
<dbReference type="InterPro" id="IPR004446">
    <property type="entry name" value="Heptose_bisP_phosphatase"/>
</dbReference>
<comment type="cofactor">
    <cofactor evidence="10">
        <name>Mg(2+)</name>
        <dbReference type="ChEBI" id="CHEBI:18420"/>
    </cofactor>
</comment>
<evidence type="ECO:0000256" key="2">
    <source>
        <dbReference type="ARBA" id="ARBA00022490"/>
    </source>
</evidence>
<dbReference type="AlphaFoldDB" id="A0A2Z4AM61"/>
<dbReference type="InterPro" id="IPR006549">
    <property type="entry name" value="HAD-SF_hydro_IIIA"/>
</dbReference>
<feature type="site" description="Stabilizes the phosphoryl group" evidence="9">
    <location>
        <position position="56"/>
    </location>
</feature>
<keyword evidence="4 7" id="KW-0378">Hydrolase</keyword>
<dbReference type="Pfam" id="PF13242">
    <property type="entry name" value="Hydrolase_like"/>
    <property type="match status" value="1"/>
</dbReference>
<sequence length="182" mass="20580">MQVVNRSHKALFLDRDGTLIFDKDYLSDPDGVELIPGVSEALDYARILGFMLFLHTNQAGVGRGWYSLEDVEACNHRMLELIDLPNFKFEEICIAPEASDDLAVYRKPSPRFIEEMVVKHALDRDQCYMVGDRDSDILAGLNAEVKPVLVKGNAIEEGNEDLLKEYQVLVFEDLLNFVKSLG</sequence>
<dbReference type="SUPFAM" id="SSF56784">
    <property type="entry name" value="HAD-like"/>
    <property type="match status" value="1"/>
</dbReference>
<gene>
    <name evidence="11" type="primary">gmhB</name>
    <name evidence="11" type="ORF">DF168_01372</name>
</gene>
<evidence type="ECO:0000256" key="7">
    <source>
        <dbReference type="PIRNR" id="PIRNR004682"/>
    </source>
</evidence>
<dbReference type="Proteomes" id="UP000247465">
    <property type="component" value="Chromosome"/>
</dbReference>
<dbReference type="PANTHER" id="PTHR42891">
    <property type="entry name" value="D-GLYCERO-BETA-D-MANNO-HEPTOSE-1,7-BISPHOSPHATE 7-PHOSPHATASE"/>
    <property type="match status" value="1"/>
</dbReference>
<evidence type="ECO:0000313" key="12">
    <source>
        <dbReference type="Proteomes" id="UP000247465"/>
    </source>
</evidence>
<dbReference type="GO" id="GO:0046872">
    <property type="term" value="F:metal ion binding"/>
    <property type="evidence" value="ECO:0007669"/>
    <property type="project" value="UniProtKB-KW"/>
</dbReference>
<comment type="similarity">
    <text evidence="7">Belongs to the gmhB family.</text>
</comment>
<evidence type="ECO:0000256" key="4">
    <source>
        <dbReference type="ARBA" id="ARBA00022801"/>
    </source>
</evidence>
<keyword evidence="3 10" id="KW-0479">Metal-binding</keyword>
<dbReference type="EC" id="3.1.3.-" evidence="7"/>
<keyword evidence="5 7" id="KW-0119">Carbohydrate metabolism</keyword>
<feature type="binding site" evidence="10">
    <location>
        <position position="14"/>
    </location>
    <ligand>
        <name>Mg(2+)</name>
        <dbReference type="ChEBI" id="CHEBI:18420"/>
    </ligand>
</feature>
<feature type="site" description="Stabilizes the phosphoryl group" evidence="9">
    <location>
        <position position="107"/>
    </location>
</feature>
<feature type="binding site" evidence="10">
    <location>
        <position position="132"/>
    </location>
    <ligand>
        <name>Mg(2+)</name>
        <dbReference type="ChEBI" id="CHEBI:18420"/>
    </ligand>
</feature>
<feature type="active site" description="Proton donor" evidence="8">
    <location>
        <position position="16"/>
    </location>
</feature>
<organism evidence="11 12">
    <name type="scientific">Candidatus Moanibacter tarae</name>
    <dbReference type="NCBI Taxonomy" id="2200854"/>
    <lineage>
        <taxon>Bacteria</taxon>
        <taxon>Pseudomonadati</taxon>
        <taxon>Verrucomicrobiota</taxon>
        <taxon>Opitutia</taxon>
        <taxon>Puniceicoccales</taxon>
        <taxon>Puniceicoccales incertae sedis</taxon>
        <taxon>Candidatus Moanibacter</taxon>
    </lineage>
</organism>
<feature type="active site" description="Nucleophile" evidence="8">
    <location>
        <position position="14"/>
    </location>
</feature>
<dbReference type="NCBIfam" id="TIGR01662">
    <property type="entry name" value="HAD-SF-IIIA"/>
    <property type="match status" value="1"/>
</dbReference>
<feature type="site" description="Contributes to substrate recognition" evidence="9">
    <location>
        <position position="106"/>
    </location>
</feature>
<evidence type="ECO:0000256" key="3">
    <source>
        <dbReference type="ARBA" id="ARBA00022723"/>
    </source>
</evidence>
<dbReference type="PANTHER" id="PTHR42891:SF1">
    <property type="entry name" value="D-GLYCERO-BETA-D-MANNO-HEPTOSE-1,7-BISPHOSPHATE 7-PHOSPHATASE"/>
    <property type="match status" value="1"/>
</dbReference>
<dbReference type="InterPro" id="IPR036412">
    <property type="entry name" value="HAD-like_sf"/>
</dbReference>
<dbReference type="NCBIfam" id="TIGR01656">
    <property type="entry name" value="Histidinol-ppas"/>
    <property type="match status" value="1"/>
</dbReference>
<dbReference type="GO" id="GO:0016791">
    <property type="term" value="F:phosphatase activity"/>
    <property type="evidence" value="ECO:0007669"/>
    <property type="project" value="InterPro"/>
</dbReference>
<evidence type="ECO:0000256" key="6">
    <source>
        <dbReference type="ARBA" id="ARBA00031828"/>
    </source>
</evidence>
<name>A0A2Z4AM61_9BACT</name>
<keyword evidence="2 7" id="KW-0963">Cytoplasm</keyword>
<dbReference type="PIRSF" id="PIRSF004682">
    <property type="entry name" value="GmhB"/>
    <property type="match status" value="1"/>
</dbReference>
<evidence type="ECO:0000256" key="1">
    <source>
        <dbReference type="ARBA" id="ARBA00004496"/>
    </source>
</evidence>
<reference evidence="11 12" key="1">
    <citation type="submission" date="2018-06" db="EMBL/GenBank/DDBJ databases">
        <title>Draft Genome Sequence of a Novel Marine Bacterium Related to the Verrucomicrobia.</title>
        <authorList>
            <person name="Vosseberg J."/>
            <person name="Martijn J."/>
            <person name="Ettema T.J.G."/>
        </authorList>
    </citation>
    <scope>NUCLEOTIDE SEQUENCE [LARGE SCALE GENOMIC DNA]</scope>
    <source>
        <strain evidence="11">TARA_B100001123</strain>
    </source>
</reference>